<dbReference type="PANTHER" id="PTHR30574:SF1">
    <property type="entry name" value="SULPHUR TRANSPORT DOMAIN-CONTAINING PROTEIN"/>
    <property type="match status" value="1"/>
</dbReference>
<keyword evidence="5 9" id="KW-0812">Transmembrane</keyword>
<keyword evidence="3" id="KW-1003">Cell membrane</keyword>
<evidence type="ECO:0000256" key="4">
    <source>
        <dbReference type="ARBA" id="ARBA00022519"/>
    </source>
</evidence>
<proteinExistence type="inferred from homology"/>
<evidence type="ECO:0000256" key="7">
    <source>
        <dbReference type="ARBA" id="ARBA00023136"/>
    </source>
</evidence>
<dbReference type="eggNOG" id="COG2391">
    <property type="taxonomic scope" value="Bacteria"/>
</dbReference>
<sequence>MSIPIGSLIGFLLLKNKTKKRRDDEKVENCEIGKNRPILSTYIIPFIGGFVLLFGARMADGCTSGHMMSGMMQGSVSGYIFAAAAFATAIPTALIVKKLKNRRA</sequence>
<organism evidence="10 11">
    <name type="scientific">Clostridium celatum DSM 1785</name>
    <dbReference type="NCBI Taxonomy" id="545697"/>
    <lineage>
        <taxon>Bacteria</taxon>
        <taxon>Bacillati</taxon>
        <taxon>Bacillota</taxon>
        <taxon>Clostridia</taxon>
        <taxon>Eubacteriales</taxon>
        <taxon>Clostridiaceae</taxon>
        <taxon>Clostridium</taxon>
    </lineage>
</organism>
<dbReference type="PANTHER" id="PTHR30574">
    <property type="entry name" value="INNER MEMBRANE PROTEIN YEDE"/>
    <property type="match status" value="1"/>
</dbReference>
<dbReference type="EMBL" id="AMEZ01000022">
    <property type="protein sequence ID" value="EKY28604.1"/>
    <property type="molecule type" value="Genomic_DNA"/>
</dbReference>
<reference evidence="10 11" key="1">
    <citation type="submission" date="2012-05" db="EMBL/GenBank/DDBJ databases">
        <authorList>
            <person name="Weinstock G."/>
            <person name="Sodergren E."/>
            <person name="Lobos E.A."/>
            <person name="Fulton L."/>
            <person name="Fulton R."/>
            <person name="Courtney L."/>
            <person name="Fronick C."/>
            <person name="O'Laughlin M."/>
            <person name="Godfrey J."/>
            <person name="Wilson R.M."/>
            <person name="Miner T."/>
            <person name="Farmer C."/>
            <person name="Delehaunty K."/>
            <person name="Cordes M."/>
            <person name="Minx P."/>
            <person name="Tomlinson C."/>
            <person name="Chen J."/>
            <person name="Wollam A."/>
            <person name="Pepin K.H."/>
            <person name="Bhonagiri V."/>
            <person name="Zhang X."/>
            <person name="Suruliraj S."/>
            <person name="Warren W."/>
            <person name="Mitreva M."/>
            <person name="Mardis E.R."/>
            <person name="Wilson R.K."/>
        </authorList>
    </citation>
    <scope>NUCLEOTIDE SEQUENCE [LARGE SCALE GENOMIC DNA]</scope>
    <source>
        <strain evidence="10 11">DSM 1785</strain>
    </source>
</reference>
<dbReference type="STRING" id="545697.HMPREF0216_00657"/>
<keyword evidence="7 9" id="KW-0472">Membrane</keyword>
<gene>
    <name evidence="10" type="ORF">HMPREF0216_00657</name>
</gene>
<name>L1QKS8_9CLOT</name>
<keyword evidence="4" id="KW-0997">Cell inner membrane</keyword>
<evidence type="ECO:0000256" key="3">
    <source>
        <dbReference type="ARBA" id="ARBA00022475"/>
    </source>
</evidence>
<keyword evidence="11" id="KW-1185">Reference proteome</keyword>
<feature type="transmembrane region" description="Helical" evidence="9">
    <location>
        <begin position="38"/>
        <end position="56"/>
    </location>
</feature>
<evidence type="ECO:0000256" key="8">
    <source>
        <dbReference type="ARBA" id="ARBA00035655"/>
    </source>
</evidence>
<dbReference type="GO" id="GO:0005886">
    <property type="term" value="C:plasma membrane"/>
    <property type="evidence" value="ECO:0007669"/>
    <property type="project" value="UniProtKB-SubCell"/>
</dbReference>
<dbReference type="HOGENOM" id="CLU_2398516_0_0_9"/>
<dbReference type="PATRIC" id="fig|545697.3.peg.650"/>
<accession>L1QKS8</accession>
<comment type="caution">
    <text evidence="10">The sequence shown here is derived from an EMBL/GenBank/DDBJ whole genome shotgun (WGS) entry which is preliminary data.</text>
</comment>
<evidence type="ECO:0000256" key="1">
    <source>
        <dbReference type="ARBA" id="ARBA00004429"/>
    </source>
</evidence>
<comment type="subcellular location">
    <subcellularLocation>
        <location evidence="1">Cell inner membrane</location>
        <topology evidence="1">Multi-pass membrane protein</topology>
    </subcellularLocation>
</comment>
<dbReference type="Proteomes" id="UP000010420">
    <property type="component" value="Unassembled WGS sequence"/>
</dbReference>
<evidence type="ECO:0000313" key="11">
    <source>
        <dbReference type="Proteomes" id="UP000010420"/>
    </source>
</evidence>
<evidence type="ECO:0000256" key="2">
    <source>
        <dbReference type="ARBA" id="ARBA00022448"/>
    </source>
</evidence>
<evidence type="ECO:0000256" key="9">
    <source>
        <dbReference type="SAM" id="Phobius"/>
    </source>
</evidence>
<evidence type="ECO:0000313" key="10">
    <source>
        <dbReference type="EMBL" id="EKY28604.1"/>
    </source>
</evidence>
<dbReference type="AlphaFoldDB" id="L1QKS8"/>
<keyword evidence="6 9" id="KW-1133">Transmembrane helix</keyword>
<keyword evidence="2" id="KW-0813">Transport</keyword>
<feature type="transmembrane region" description="Helical" evidence="9">
    <location>
        <begin position="76"/>
        <end position="96"/>
    </location>
</feature>
<comment type="similarity">
    <text evidence="8">Belongs to the TsuA/YedE (TC 9.B.102) family.</text>
</comment>
<evidence type="ECO:0000256" key="6">
    <source>
        <dbReference type="ARBA" id="ARBA00022989"/>
    </source>
</evidence>
<dbReference type="Pfam" id="PF04143">
    <property type="entry name" value="Sulf_transp"/>
    <property type="match status" value="1"/>
</dbReference>
<evidence type="ECO:0000256" key="5">
    <source>
        <dbReference type="ARBA" id="ARBA00022692"/>
    </source>
</evidence>
<protein>
    <submittedName>
        <fullName evidence="10">YeeE/YedE family protein</fullName>
    </submittedName>
</protein>
<dbReference type="InterPro" id="IPR007272">
    <property type="entry name" value="Sulf_transp_TsuA/YedE"/>
</dbReference>